<dbReference type="PROSITE" id="PS00552">
    <property type="entry name" value="HTH_MERR_1"/>
    <property type="match status" value="1"/>
</dbReference>
<dbReference type="EMBL" id="LAIR01000002">
    <property type="protein sequence ID" value="KNX38989.1"/>
    <property type="molecule type" value="Genomic_DNA"/>
</dbReference>
<dbReference type="OrthoDB" id="5242095at2"/>
<keyword evidence="5" id="KW-1185">Reference proteome</keyword>
<feature type="coiled-coil region" evidence="2">
    <location>
        <begin position="81"/>
        <end position="108"/>
    </location>
</feature>
<dbReference type="SUPFAM" id="SSF46955">
    <property type="entry name" value="Putative DNA-binding domain"/>
    <property type="match status" value="1"/>
</dbReference>
<keyword evidence="1" id="KW-0238">DNA-binding</keyword>
<reference evidence="5" key="1">
    <citation type="submission" date="2015-03" db="EMBL/GenBank/DDBJ databases">
        <title>Luteipulveratus halotolerans sp. nov., a novel actinobacterium (Dermacoccaceae) from Sarawak, Malaysia.</title>
        <authorList>
            <person name="Juboi H."/>
            <person name="Basik A."/>
            <person name="Shamsul S.S."/>
            <person name="Arnold P."/>
            <person name="Schmitt E.K."/>
            <person name="Sanglier J.-J."/>
            <person name="Yeo T."/>
        </authorList>
    </citation>
    <scope>NUCLEOTIDE SEQUENCE [LARGE SCALE GENOMIC DNA]</scope>
    <source>
        <strain evidence="5">C296001</strain>
    </source>
</reference>
<organism evidence="4 5">
    <name type="scientific">Luteipulveratus halotolerans</name>
    <dbReference type="NCBI Taxonomy" id="1631356"/>
    <lineage>
        <taxon>Bacteria</taxon>
        <taxon>Bacillati</taxon>
        <taxon>Actinomycetota</taxon>
        <taxon>Actinomycetes</taxon>
        <taxon>Micrococcales</taxon>
        <taxon>Dermacoccaceae</taxon>
        <taxon>Luteipulveratus</taxon>
    </lineage>
</organism>
<evidence type="ECO:0000313" key="5">
    <source>
        <dbReference type="Proteomes" id="UP000037397"/>
    </source>
</evidence>
<dbReference type="GO" id="GO:0003700">
    <property type="term" value="F:DNA-binding transcription factor activity"/>
    <property type="evidence" value="ECO:0007669"/>
    <property type="project" value="InterPro"/>
</dbReference>
<name>A0A0L6CMN8_9MICO</name>
<dbReference type="InterPro" id="IPR009061">
    <property type="entry name" value="DNA-bd_dom_put_sf"/>
</dbReference>
<dbReference type="Gene3D" id="1.10.1660.10">
    <property type="match status" value="1"/>
</dbReference>
<dbReference type="SMART" id="SM00422">
    <property type="entry name" value="HTH_MERR"/>
    <property type="match status" value="1"/>
</dbReference>
<evidence type="ECO:0000313" key="4">
    <source>
        <dbReference type="EMBL" id="KNX38989.1"/>
    </source>
</evidence>
<dbReference type="InterPro" id="IPR000551">
    <property type="entry name" value="MerR-type_HTH_dom"/>
</dbReference>
<protein>
    <submittedName>
        <fullName evidence="4">MerR family transcriptional regulator</fullName>
    </submittedName>
</protein>
<gene>
    <name evidence="4" type="ORF">VV01_20625</name>
</gene>
<evidence type="ECO:0000256" key="1">
    <source>
        <dbReference type="ARBA" id="ARBA00023125"/>
    </source>
</evidence>
<dbReference type="STRING" id="1631356.VV01_20625"/>
<dbReference type="RefSeq" id="WP_050671529.1">
    <property type="nucleotide sequence ID" value="NZ_LAIR01000002.1"/>
</dbReference>
<feature type="domain" description="HTH merR-type" evidence="3">
    <location>
        <begin position="1"/>
        <end position="68"/>
    </location>
</feature>
<dbReference type="Proteomes" id="UP000037397">
    <property type="component" value="Unassembled WGS sequence"/>
</dbReference>
<dbReference type="GO" id="GO:0003677">
    <property type="term" value="F:DNA binding"/>
    <property type="evidence" value="ECO:0007669"/>
    <property type="project" value="UniProtKB-KW"/>
</dbReference>
<dbReference type="PRINTS" id="PR00040">
    <property type="entry name" value="HTHMERR"/>
</dbReference>
<dbReference type="AlphaFoldDB" id="A0A0L6CMN8"/>
<dbReference type="PANTHER" id="PTHR30204:SF97">
    <property type="entry name" value="MERR FAMILY REGULATORY PROTEIN"/>
    <property type="match status" value="1"/>
</dbReference>
<proteinExistence type="predicted"/>
<dbReference type="PROSITE" id="PS50937">
    <property type="entry name" value="HTH_MERR_2"/>
    <property type="match status" value="1"/>
</dbReference>
<sequence length="119" mass="13255">MRIGELAESTGVSARSLRYYESLGLIRSTRTPAGWRDFEPAMHERVVLIQHLFAAGLSSATIGEVLPCLEASPDERTGELDERLRAEIDRIEAERRHLDCELDILRALRSETAPAAPTP</sequence>
<dbReference type="Pfam" id="PF13411">
    <property type="entry name" value="MerR_1"/>
    <property type="match status" value="1"/>
</dbReference>
<dbReference type="InterPro" id="IPR047057">
    <property type="entry name" value="MerR_fam"/>
</dbReference>
<evidence type="ECO:0000256" key="2">
    <source>
        <dbReference type="SAM" id="Coils"/>
    </source>
</evidence>
<dbReference type="PANTHER" id="PTHR30204">
    <property type="entry name" value="REDOX-CYCLING DRUG-SENSING TRANSCRIPTIONAL ACTIVATOR SOXR"/>
    <property type="match status" value="1"/>
</dbReference>
<comment type="caution">
    <text evidence="4">The sequence shown here is derived from an EMBL/GenBank/DDBJ whole genome shotgun (WGS) entry which is preliminary data.</text>
</comment>
<evidence type="ECO:0000259" key="3">
    <source>
        <dbReference type="PROSITE" id="PS50937"/>
    </source>
</evidence>
<keyword evidence="2" id="KW-0175">Coiled coil</keyword>
<accession>A0A0L6CMN8</accession>